<evidence type="ECO:0000256" key="5">
    <source>
        <dbReference type="PIRNR" id="PIRNR026640"/>
    </source>
</evidence>
<dbReference type="GO" id="GO:0009697">
    <property type="term" value="P:salicylic acid biosynthetic process"/>
    <property type="evidence" value="ECO:0007669"/>
    <property type="project" value="TreeGrafter"/>
</dbReference>
<dbReference type="RefSeq" id="WP_363796884.1">
    <property type="nucleotide sequence ID" value="NZ_CP159925.1"/>
</dbReference>
<evidence type="ECO:0000313" key="9">
    <source>
        <dbReference type="EMBL" id="XCO74014.1"/>
    </source>
</evidence>
<reference evidence="9" key="1">
    <citation type="submission" date="2024-06" db="EMBL/GenBank/DDBJ databases">
        <authorList>
            <person name="Li S."/>
        </authorList>
    </citation>
    <scope>NUCLEOTIDE SEQUENCE</scope>
    <source>
        <strain evidence="9">SR10</strain>
    </source>
</reference>
<evidence type="ECO:0000256" key="6">
    <source>
        <dbReference type="SAM" id="Coils"/>
    </source>
</evidence>
<feature type="coiled-coil region" evidence="6">
    <location>
        <begin position="112"/>
        <end position="139"/>
    </location>
</feature>
<keyword evidence="3 7" id="KW-0732">Signal</keyword>
<keyword evidence="6" id="KW-0175">Coiled coil</keyword>
<dbReference type="PANTHER" id="PTHR38041:SF2">
    <property type="entry name" value="SECRETED CHORISMATE MUTASE"/>
    <property type="match status" value="1"/>
</dbReference>
<dbReference type="GO" id="GO:0046417">
    <property type="term" value="P:chorismate metabolic process"/>
    <property type="evidence" value="ECO:0007669"/>
    <property type="project" value="InterPro"/>
</dbReference>
<comment type="catalytic activity">
    <reaction evidence="5">
        <text>chorismate = prephenate</text>
        <dbReference type="Rhea" id="RHEA:13897"/>
        <dbReference type="ChEBI" id="CHEBI:29748"/>
        <dbReference type="ChEBI" id="CHEBI:29934"/>
        <dbReference type="EC" id="5.4.99.5"/>
    </reaction>
</comment>
<comment type="pathway">
    <text evidence="1 5">Metabolic intermediate biosynthesis; prephenate biosynthesis; prephenate from chorismate: step 1/1.</text>
</comment>
<evidence type="ECO:0000256" key="7">
    <source>
        <dbReference type="SAM" id="SignalP"/>
    </source>
</evidence>
<comment type="function">
    <text evidence="5">Catalyzes the Claisen rearrangement of chorismate to prephenate.</text>
</comment>
<protein>
    <recommendedName>
        <fullName evidence="2 5">Chorismate mutase</fullName>
        <ecNumber evidence="2 5">5.4.99.5</ecNumber>
    </recommendedName>
</protein>
<feature type="domain" description="Chorismate mutase" evidence="8">
    <location>
        <begin position="15"/>
        <end position="106"/>
    </location>
</feature>
<evidence type="ECO:0000256" key="2">
    <source>
        <dbReference type="ARBA" id="ARBA00012404"/>
    </source>
</evidence>
<dbReference type="InterPro" id="IPR036979">
    <property type="entry name" value="CM_dom_sf"/>
</dbReference>
<dbReference type="SUPFAM" id="SSF48600">
    <property type="entry name" value="Chorismate mutase II"/>
    <property type="match status" value="1"/>
</dbReference>
<dbReference type="PROSITE" id="PS51168">
    <property type="entry name" value="CHORISMATE_MUT_2"/>
    <property type="match status" value="1"/>
</dbReference>
<evidence type="ECO:0000259" key="8">
    <source>
        <dbReference type="PROSITE" id="PS51168"/>
    </source>
</evidence>
<dbReference type="GO" id="GO:0004106">
    <property type="term" value="F:chorismate mutase activity"/>
    <property type="evidence" value="ECO:0007669"/>
    <property type="project" value="UniProtKB-EC"/>
</dbReference>
<evidence type="ECO:0000256" key="1">
    <source>
        <dbReference type="ARBA" id="ARBA00004817"/>
    </source>
</evidence>
<dbReference type="AlphaFoldDB" id="A0AAU8MLM3"/>
<keyword evidence="4 5" id="KW-0413">Isomerase</keyword>
<accession>A0AAU8MLM3</accession>
<dbReference type="SMART" id="SM00830">
    <property type="entry name" value="CM_2"/>
    <property type="match status" value="1"/>
</dbReference>
<dbReference type="Gene3D" id="1.20.59.10">
    <property type="entry name" value="Chorismate mutase"/>
    <property type="match status" value="1"/>
</dbReference>
<feature type="chain" id="PRO_5043885439" description="Chorismate mutase" evidence="7">
    <location>
        <begin position="27"/>
        <end position="186"/>
    </location>
</feature>
<feature type="signal peptide" evidence="7">
    <location>
        <begin position="1"/>
        <end position="26"/>
    </location>
</feature>
<gene>
    <name evidence="9" type="primary">aroQ</name>
    <name evidence="9" type="ORF">ABU614_16695</name>
</gene>
<organism evidence="9">
    <name type="scientific">Lysobacter firmicutimachus</name>
    <dbReference type="NCBI Taxonomy" id="1792846"/>
    <lineage>
        <taxon>Bacteria</taxon>
        <taxon>Pseudomonadati</taxon>
        <taxon>Pseudomonadota</taxon>
        <taxon>Gammaproteobacteria</taxon>
        <taxon>Lysobacterales</taxon>
        <taxon>Lysobacteraceae</taxon>
        <taxon>Lysobacter</taxon>
    </lineage>
</organism>
<dbReference type="InterPro" id="IPR008240">
    <property type="entry name" value="Chorismate_mutase_periplasmic"/>
</dbReference>
<evidence type="ECO:0000256" key="4">
    <source>
        <dbReference type="ARBA" id="ARBA00023235"/>
    </source>
</evidence>
<dbReference type="EMBL" id="CP159925">
    <property type="protein sequence ID" value="XCO74014.1"/>
    <property type="molecule type" value="Genomic_DNA"/>
</dbReference>
<dbReference type="PANTHER" id="PTHR38041">
    <property type="entry name" value="CHORISMATE MUTASE"/>
    <property type="match status" value="1"/>
</dbReference>
<name>A0AAU8MLM3_9GAMM</name>
<evidence type="ECO:0000256" key="3">
    <source>
        <dbReference type="ARBA" id="ARBA00022729"/>
    </source>
</evidence>
<dbReference type="InterPro" id="IPR002701">
    <property type="entry name" value="CM_II_prokaryot"/>
</dbReference>
<dbReference type="NCBIfam" id="TIGR01806">
    <property type="entry name" value="CM_mono2"/>
    <property type="match status" value="1"/>
</dbReference>
<dbReference type="InterPro" id="IPR051331">
    <property type="entry name" value="Chorismate_mutase-related"/>
</dbReference>
<dbReference type="PIRSF" id="PIRSF026640">
    <property type="entry name" value="Peripl_chor_mut"/>
    <property type="match status" value="1"/>
</dbReference>
<dbReference type="InterPro" id="IPR036263">
    <property type="entry name" value="Chorismate_II_sf"/>
</dbReference>
<proteinExistence type="predicted"/>
<dbReference type="EC" id="5.4.99.5" evidence="2 5"/>
<sequence>MRIERGARLAAWLLAGLLSSALPAAAQTPSALERLADLSAQRLRLADQVAASKRRSGRPVEDAAREREQLERLGQAAVARGLPHEAATGFFRAQFEANKLVQYRLLGEPPRRGEAAADLDAVRARLDRLNGELLDALGQGLNDAARADCATQARRARERAARRRRLDELHRIALSRALGDLCRRAP</sequence>
<dbReference type="Pfam" id="PF01817">
    <property type="entry name" value="CM_2"/>
    <property type="match status" value="1"/>
</dbReference>